<dbReference type="PANTHER" id="PTHR13847:SF289">
    <property type="entry name" value="GLYCINE OXIDASE"/>
    <property type="match status" value="1"/>
</dbReference>
<feature type="domain" description="FAD dependent oxidoreductase" evidence="2">
    <location>
        <begin position="1"/>
        <end position="348"/>
    </location>
</feature>
<evidence type="ECO:0000259" key="2">
    <source>
        <dbReference type="Pfam" id="PF01266"/>
    </source>
</evidence>
<accession>V4R8L2</accession>
<dbReference type="AlphaFoldDB" id="V4R8L2"/>
<evidence type="ECO:0000313" key="4">
    <source>
        <dbReference type="Proteomes" id="UP000017819"/>
    </source>
</evidence>
<dbReference type="InterPro" id="IPR006076">
    <property type="entry name" value="FAD-dep_OxRdtase"/>
</dbReference>
<dbReference type="InterPro" id="IPR036188">
    <property type="entry name" value="FAD/NAD-bd_sf"/>
</dbReference>
<dbReference type="STRING" id="631454.N177_4076"/>
<evidence type="ECO:0000256" key="1">
    <source>
        <dbReference type="ARBA" id="ARBA00023002"/>
    </source>
</evidence>
<dbReference type="PANTHER" id="PTHR13847">
    <property type="entry name" value="SARCOSINE DEHYDROGENASE-RELATED"/>
    <property type="match status" value="1"/>
</dbReference>
<comment type="caution">
    <text evidence="3">The sequence shown here is derived from an EMBL/GenBank/DDBJ whole genome shotgun (WGS) entry which is preliminary data.</text>
</comment>
<protein>
    <submittedName>
        <fullName evidence="3">Glycine oxidase ThiO</fullName>
        <ecNumber evidence="3">1.4.3.19</ecNumber>
    </submittedName>
</protein>
<sequence>MGLALAYRLAEAPGGQHVVVFGPERISRDYAGTFAAPAMVNVFGEATVEHEKSWAGRHMMKIGAAAMDLWPELVDRLNGELKDLGYPPVELCRGTYIVARPGREREIANLGAIRRALEAHGRPYETLELDGRSQGALVDPGRFEAGIHVPDEMFVDARAFHQALRVCLRQRENVSFRFTQVTAVEREGRIVRDIDGGEDRFDAVVLANSFGFNDLVEGLGLHGQVPYLVRVFGVGLRMPARPDRVCIRTPVYGSSCGDYGVQFSGHTYVGASALTNTDRVEMTTQVQRALDFYDPHANLNGVELTGGIRAMAQDLYPLIGWLDEGIYAAAGFFKSGVTLAPYVADLLTRELTGQAQPHDNRFSPFRHVDEEPPSVGDLTGMVWDEIQSSATSGGSRKQLNRYGWLAEPIVRWKVGRTVSQFKKGIYYNSDLAQLCIYDSSMIDRLNAYEPVREAAFERGGGGEAQEAA</sequence>
<dbReference type="Gene3D" id="3.50.50.60">
    <property type="entry name" value="FAD/NAD(P)-binding domain"/>
    <property type="match status" value="1"/>
</dbReference>
<keyword evidence="4" id="KW-1185">Reference proteome</keyword>
<organism evidence="3 4">
    <name type="scientific">Lutibaculum baratangense AMV1</name>
    <dbReference type="NCBI Taxonomy" id="631454"/>
    <lineage>
        <taxon>Bacteria</taxon>
        <taxon>Pseudomonadati</taxon>
        <taxon>Pseudomonadota</taxon>
        <taxon>Alphaproteobacteria</taxon>
        <taxon>Hyphomicrobiales</taxon>
        <taxon>Tepidamorphaceae</taxon>
        <taxon>Lutibaculum</taxon>
    </lineage>
</organism>
<keyword evidence="1 3" id="KW-0560">Oxidoreductase</keyword>
<dbReference type="Gene3D" id="3.30.9.10">
    <property type="entry name" value="D-Amino Acid Oxidase, subunit A, domain 2"/>
    <property type="match status" value="1"/>
</dbReference>
<dbReference type="GO" id="GO:0043799">
    <property type="term" value="F:glycine oxidase activity"/>
    <property type="evidence" value="ECO:0007669"/>
    <property type="project" value="UniProtKB-EC"/>
</dbReference>
<dbReference type="EC" id="1.4.3.19" evidence="3"/>
<gene>
    <name evidence="3" type="ORF">N177_4076</name>
</gene>
<dbReference type="SUPFAM" id="SSF51905">
    <property type="entry name" value="FAD/NAD(P)-binding domain"/>
    <property type="match status" value="1"/>
</dbReference>
<evidence type="ECO:0000313" key="3">
    <source>
        <dbReference type="EMBL" id="ESR22511.1"/>
    </source>
</evidence>
<name>V4R8L2_9HYPH</name>
<dbReference type="Proteomes" id="UP000017819">
    <property type="component" value="Unassembled WGS sequence"/>
</dbReference>
<dbReference type="EMBL" id="AWXZ01000042">
    <property type="protein sequence ID" value="ESR22511.1"/>
    <property type="molecule type" value="Genomic_DNA"/>
</dbReference>
<reference evidence="3 4" key="1">
    <citation type="journal article" date="2014" name="Genome Announc.">
        <title>Draft Genome Sequence of Lutibaculum baratangense Strain AMV1T, Isolated from a Mud Volcano in Andamans, India.</title>
        <authorList>
            <person name="Singh A."/>
            <person name="Sreenivas A."/>
            <person name="Sathyanarayana Reddy G."/>
            <person name="Pinnaka A.K."/>
            <person name="Shivaji S."/>
        </authorList>
    </citation>
    <scope>NUCLEOTIDE SEQUENCE [LARGE SCALE GENOMIC DNA]</scope>
    <source>
        <strain evidence="3 4">AMV1</strain>
    </source>
</reference>
<dbReference type="eggNOG" id="COG0665">
    <property type="taxonomic scope" value="Bacteria"/>
</dbReference>
<dbReference type="GO" id="GO:0005737">
    <property type="term" value="C:cytoplasm"/>
    <property type="evidence" value="ECO:0007669"/>
    <property type="project" value="TreeGrafter"/>
</dbReference>
<proteinExistence type="predicted"/>
<dbReference type="Pfam" id="PF01266">
    <property type="entry name" value="DAO"/>
    <property type="match status" value="1"/>
</dbReference>